<gene>
    <name evidence="2" type="ORF">MAGR_00730</name>
</gene>
<protein>
    <submittedName>
        <fullName evidence="2">Uncharacterized protein</fullName>
    </submittedName>
</protein>
<organism evidence="2 3">
    <name type="scientific">Mycolicibacterium agri</name>
    <name type="common">Mycobacterium agri</name>
    <dbReference type="NCBI Taxonomy" id="36811"/>
    <lineage>
        <taxon>Bacteria</taxon>
        <taxon>Bacillati</taxon>
        <taxon>Actinomycetota</taxon>
        <taxon>Actinomycetes</taxon>
        <taxon>Mycobacteriales</taxon>
        <taxon>Mycobacteriaceae</taxon>
        <taxon>Mycolicibacterium</taxon>
    </lineage>
</organism>
<dbReference type="AlphaFoldDB" id="A0A7I9VT73"/>
<feature type="region of interest" description="Disordered" evidence="1">
    <location>
        <begin position="111"/>
        <end position="132"/>
    </location>
</feature>
<accession>A0A7I9VT73</accession>
<proteinExistence type="predicted"/>
<name>A0A7I9VT73_MYCAG</name>
<dbReference type="Proteomes" id="UP000465302">
    <property type="component" value="Unassembled WGS sequence"/>
</dbReference>
<feature type="compositionally biased region" description="Basic and acidic residues" evidence="1">
    <location>
        <begin position="122"/>
        <end position="132"/>
    </location>
</feature>
<evidence type="ECO:0000256" key="1">
    <source>
        <dbReference type="SAM" id="MobiDB-lite"/>
    </source>
</evidence>
<comment type="caution">
    <text evidence="2">The sequence shown here is derived from an EMBL/GenBank/DDBJ whole genome shotgun (WGS) entry which is preliminary data.</text>
</comment>
<dbReference type="RefSeq" id="WP_234816179.1">
    <property type="nucleotide sequence ID" value="NZ_BLKS01000001.1"/>
</dbReference>
<dbReference type="EMBL" id="BLKS01000001">
    <property type="protein sequence ID" value="GFG48632.1"/>
    <property type="molecule type" value="Genomic_DNA"/>
</dbReference>
<reference evidence="2 3" key="1">
    <citation type="journal article" date="2019" name="Emerg. Microbes Infect.">
        <title>Comprehensive subspecies identification of 175 nontuberculous mycobacteria species based on 7547 genomic profiles.</title>
        <authorList>
            <person name="Matsumoto Y."/>
            <person name="Kinjo T."/>
            <person name="Motooka D."/>
            <person name="Nabeya D."/>
            <person name="Jung N."/>
            <person name="Uechi K."/>
            <person name="Horii T."/>
            <person name="Iida T."/>
            <person name="Fujita J."/>
            <person name="Nakamura S."/>
        </authorList>
    </citation>
    <scope>NUCLEOTIDE SEQUENCE [LARGE SCALE GENOMIC DNA]</scope>
    <source>
        <strain evidence="2 3">JCM 6377</strain>
    </source>
</reference>
<evidence type="ECO:0000313" key="3">
    <source>
        <dbReference type="Proteomes" id="UP000465302"/>
    </source>
</evidence>
<sequence length="132" mass="15360">MSAEAGDLHRYAFHMEPQTSQVGDEWTAAYPGADWSASGRTRAEALQRLGEEFTRRQNAGEDVLAYATIIYRRHLREPVEGVYAVDNDLYRELIHAPADERKRAIEELERRRRSGQTYTLSDYRRDRENRDG</sequence>
<evidence type="ECO:0000313" key="2">
    <source>
        <dbReference type="EMBL" id="GFG48632.1"/>
    </source>
</evidence>